<gene>
    <name evidence="1" type="ORF">LCGC14_1806500</name>
</gene>
<name>A0A0F9J2N4_9ZZZZ</name>
<dbReference type="EMBL" id="LAZR01017483">
    <property type="protein sequence ID" value="KKM00226.1"/>
    <property type="molecule type" value="Genomic_DNA"/>
</dbReference>
<feature type="non-terminal residue" evidence="1">
    <location>
        <position position="1"/>
    </location>
</feature>
<evidence type="ECO:0000313" key="1">
    <source>
        <dbReference type="EMBL" id="KKM00226.1"/>
    </source>
</evidence>
<proteinExistence type="predicted"/>
<reference evidence="1" key="1">
    <citation type="journal article" date="2015" name="Nature">
        <title>Complex archaea that bridge the gap between prokaryotes and eukaryotes.</title>
        <authorList>
            <person name="Spang A."/>
            <person name="Saw J.H."/>
            <person name="Jorgensen S.L."/>
            <person name="Zaremba-Niedzwiedzka K."/>
            <person name="Martijn J."/>
            <person name="Lind A.E."/>
            <person name="van Eijk R."/>
            <person name="Schleper C."/>
            <person name="Guy L."/>
            <person name="Ettema T.J."/>
        </authorList>
    </citation>
    <scope>NUCLEOTIDE SEQUENCE</scope>
</reference>
<sequence>VSRTILVILSFGGSGTYSYLRLLSHFRQKHHSGCHILRALILFLSPACKSNLRINSSSSPSNLSRFQYLKASGLSATLLVTPRQVFQNFSKPAVYLVFIIIFCCRGLEGHFKACSISSTHPFKSFANCGFTLRILAA</sequence>
<dbReference type="AlphaFoldDB" id="A0A0F9J2N4"/>
<accession>A0A0F9J2N4</accession>
<comment type="caution">
    <text evidence="1">The sequence shown here is derived from an EMBL/GenBank/DDBJ whole genome shotgun (WGS) entry which is preliminary data.</text>
</comment>
<organism evidence="1">
    <name type="scientific">marine sediment metagenome</name>
    <dbReference type="NCBI Taxonomy" id="412755"/>
    <lineage>
        <taxon>unclassified sequences</taxon>
        <taxon>metagenomes</taxon>
        <taxon>ecological metagenomes</taxon>
    </lineage>
</organism>
<protein>
    <submittedName>
        <fullName evidence="1">Uncharacterized protein</fullName>
    </submittedName>
</protein>